<gene>
    <name evidence="2" type="ORF">B0G92_2800</name>
    <name evidence="3" type="ORF">CLV50_2810</name>
</gene>
<dbReference type="AlphaFoldDB" id="A0A497UHJ7"/>
<evidence type="ECO:0000313" key="2">
    <source>
        <dbReference type="EMBL" id="PKW20650.1"/>
    </source>
</evidence>
<evidence type="ECO:0008006" key="6">
    <source>
        <dbReference type="Google" id="ProtNLM"/>
    </source>
</evidence>
<keyword evidence="4" id="KW-1185">Reference proteome</keyword>
<evidence type="ECO:0000313" key="5">
    <source>
        <dbReference type="Proteomes" id="UP000275027"/>
    </source>
</evidence>
<evidence type="ECO:0000256" key="1">
    <source>
        <dbReference type="SAM" id="SignalP"/>
    </source>
</evidence>
<evidence type="ECO:0000313" key="4">
    <source>
        <dbReference type="Proteomes" id="UP000233767"/>
    </source>
</evidence>
<dbReference type="EMBL" id="RCCB01000013">
    <property type="protein sequence ID" value="RLJ24093.1"/>
    <property type="molecule type" value="Genomic_DNA"/>
</dbReference>
<name>A0A497UHJ7_9FLAO</name>
<evidence type="ECO:0000313" key="3">
    <source>
        <dbReference type="EMBL" id="RLJ24093.1"/>
    </source>
</evidence>
<proteinExistence type="predicted"/>
<dbReference type="Proteomes" id="UP000275027">
    <property type="component" value="Unassembled WGS sequence"/>
</dbReference>
<dbReference type="RefSeq" id="WP_056073342.1">
    <property type="nucleotide sequence ID" value="NZ_CALHAS010000011.1"/>
</dbReference>
<reference evidence="3 5" key="2">
    <citation type="submission" date="2018-10" db="EMBL/GenBank/DDBJ databases">
        <title>Genomic Encyclopedia of Archaeal and Bacterial Type Strains, Phase II (KMG-II): from individual species to whole genera.</title>
        <authorList>
            <person name="Goeker M."/>
        </authorList>
    </citation>
    <scope>NUCLEOTIDE SEQUENCE [LARGE SCALE GENOMIC DNA]</scope>
    <source>
        <strain evidence="3 5">DSM 21886</strain>
    </source>
</reference>
<protein>
    <recommendedName>
        <fullName evidence="6">Tissue inhibitor of metalloproteinase</fullName>
    </recommendedName>
</protein>
<dbReference type="EMBL" id="PJND01000009">
    <property type="protein sequence ID" value="PKW20650.1"/>
    <property type="molecule type" value="Genomic_DNA"/>
</dbReference>
<feature type="signal peptide" evidence="1">
    <location>
        <begin position="1"/>
        <end position="18"/>
    </location>
</feature>
<sequence length="189" mass="21620">MKRLLILTFLMLQMGVYAQKSCEYSSNFTDSIGSYKETVQKIVYEKNFAGTSSYIFFSLINANGTPLLNFQNIQKSKDFIKAFCFDKNSRVYLQLANGKIITMLISDEGSCGSMIRDEAQSSNIRISTGAFLFMKNTMEELEKSPITLIRIKYASETVDYIMKKELTSELNGEKSYPENFFIDHLKCLN</sequence>
<reference evidence="2 4" key="1">
    <citation type="submission" date="2017-12" db="EMBL/GenBank/DDBJ databases">
        <title>Genomic Encyclopedia of Type Strains, Phase III (KMG-III): the genomes of soil and plant-associated and newly described type strains.</title>
        <authorList>
            <person name="Whitman W."/>
        </authorList>
    </citation>
    <scope>NUCLEOTIDE SEQUENCE [LARGE SCALE GENOMIC DNA]</scope>
    <source>
        <strain evidence="2 4">IP-10</strain>
    </source>
</reference>
<feature type="chain" id="PRO_5041090208" description="Tissue inhibitor of metalloproteinase" evidence="1">
    <location>
        <begin position="19"/>
        <end position="189"/>
    </location>
</feature>
<organism evidence="3 5">
    <name type="scientific">Flavobacterium lindanitolerans</name>
    <dbReference type="NCBI Taxonomy" id="428988"/>
    <lineage>
        <taxon>Bacteria</taxon>
        <taxon>Pseudomonadati</taxon>
        <taxon>Bacteroidota</taxon>
        <taxon>Flavobacteriia</taxon>
        <taxon>Flavobacteriales</taxon>
        <taxon>Flavobacteriaceae</taxon>
        <taxon>Flavobacterium</taxon>
    </lineage>
</organism>
<accession>A0A497UHJ7</accession>
<comment type="caution">
    <text evidence="3">The sequence shown here is derived from an EMBL/GenBank/DDBJ whole genome shotgun (WGS) entry which is preliminary data.</text>
</comment>
<dbReference type="Proteomes" id="UP000233767">
    <property type="component" value="Unassembled WGS sequence"/>
</dbReference>
<keyword evidence="1" id="KW-0732">Signal</keyword>